<dbReference type="AlphaFoldDB" id="A0A9N7VG43"/>
<gene>
    <name evidence="2" type="ORF">PLEPLA_LOCUS39427</name>
</gene>
<comment type="caution">
    <text evidence="2">The sequence shown here is derived from an EMBL/GenBank/DDBJ whole genome shotgun (WGS) entry which is preliminary data.</text>
</comment>
<evidence type="ECO:0000313" key="3">
    <source>
        <dbReference type="Proteomes" id="UP001153269"/>
    </source>
</evidence>
<organism evidence="2 3">
    <name type="scientific">Pleuronectes platessa</name>
    <name type="common">European plaice</name>
    <dbReference type="NCBI Taxonomy" id="8262"/>
    <lineage>
        <taxon>Eukaryota</taxon>
        <taxon>Metazoa</taxon>
        <taxon>Chordata</taxon>
        <taxon>Craniata</taxon>
        <taxon>Vertebrata</taxon>
        <taxon>Euteleostomi</taxon>
        <taxon>Actinopterygii</taxon>
        <taxon>Neopterygii</taxon>
        <taxon>Teleostei</taxon>
        <taxon>Neoteleostei</taxon>
        <taxon>Acanthomorphata</taxon>
        <taxon>Carangaria</taxon>
        <taxon>Pleuronectiformes</taxon>
        <taxon>Pleuronectoidei</taxon>
        <taxon>Pleuronectidae</taxon>
        <taxon>Pleuronectes</taxon>
    </lineage>
</organism>
<evidence type="ECO:0000256" key="1">
    <source>
        <dbReference type="SAM" id="MobiDB-lite"/>
    </source>
</evidence>
<proteinExistence type="predicted"/>
<name>A0A9N7VG43_PLEPL</name>
<reference evidence="2" key="1">
    <citation type="submission" date="2020-03" db="EMBL/GenBank/DDBJ databases">
        <authorList>
            <person name="Weist P."/>
        </authorList>
    </citation>
    <scope>NUCLEOTIDE SEQUENCE</scope>
</reference>
<protein>
    <submittedName>
        <fullName evidence="2">Uncharacterized protein</fullName>
    </submittedName>
</protein>
<dbReference type="Proteomes" id="UP001153269">
    <property type="component" value="Unassembled WGS sequence"/>
</dbReference>
<keyword evidence="3" id="KW-1185">Reference proteome</keyword>
<sequence>MQVPMTALLGNPQQQQSPPPPNSPLAAPCSPRLWQLSVAACQRLCDGQTRHWRLKLSGDVDWDKGWGGGGGLGLGTAAVRVLVAFLLIIYESRVELEPIPADMGGGRGRSSFLLQSKDMHLN</sequence>
<feature type="region of interest" description="Disordered" evidence="1">
    <location>
        <begin position="1"/>
        <end position="28"/>
    </location>
</feature>
<dbReference type="EMBL" id="CADEAL010004099">
    <property type="protein sequence ID" value="CAB1451701.1"/>
    <property type="molecule type" value="Genomic_DNA"/>
</dbReference>
<evidence type="ECO:0000313" key="2">
    <source>
        <dbReference type="EMBL" id="CAB1451701.1"/>
    </source>
</evidence>
<accession>A0A9N7VG43</accession>